<evidence type="ECO:0000259" key="8">
    <source>
        <dbReference type="Pfam" id="PF00176"/>
    </source>
</evidence>
<dbReference type="Proteomes" id="UP001151699">
    <property type="component" value="Unassembled WGS sequence"/>
</dbReference>
<proteinExistence type="inferred from homology"/>
<keyword evidence="5" id="KW-0067">ATP-binding</keyword>
<dbReference type="GO" id="GO:0005634">
    <property type="term" value="C:nucleus"/>
    <property type="evidence" value="ECO:0007669"/>
    <property type="project" value="UniProtKB-SubCell"/>
</dbReference>
<dbReference type="SUPFAM" id="SSF52540">
    <property type="entry name" value="P-loop containing nucleoside triphosphate hydrolases"/>
    <property type="match status" value="1"/>
</dbReference>
<dbReference type="PANTHER" id="PTHR45797:SF1">
    <property type="entry name" value="HELICASE ARIP4"/>
    <property type="match status" value="1"/>
</dbReference>
<keyword evidence="4 9" id="KW-0378">Hydrolase</keyword>
<dbReference type="InterPro" id="IPR044574">
    <property type="entry name" value="ARIP4-like"/>
</dbReference>
<comment type="subcellular location">
    <subcellularLocation>
        <location evidence="1">Nucleus</location>
    </subcellularLocation>
</comment>
<evidence type="ECO:0000256" key="4">
    <source>
        <dbReference type="ARBA" id="ARBA00022806"/>
    </source>
</evidence>
<sequence length="315" mass="34930">MEWNYMMNIVKRFRQNAALPCGSHSTNIPDMGTITDEQLEANAVEPSGSHSTHNLDMVAISVEQFEANAVPPSGDHSTHILDMGTITDEQLEANAVQPSGSHSTHNLDMEAISVEQFEANDVRPSSDHSTHISDMGVNTDEQLEANAVLPSGSHSTHIPDIGGITNKQTEGNVFPPSSDHSTDIVKKILPYSFADHLKPRMRTAIKSHQIEGIEFMLQNIMVNHGCILPHSMGLGKTVQVIGLCDIFLSSSSKKRVLILMPVNTIRHFVAEFDHWLPLQPDNSVDTRSFNVYKVTDCDRSLKQRSKILLEWYQIG</sequence>
<comment type="similarity">
    <text evidence="2">Belongs to the SNF2/RAD54 helicase family.</text>
</comment>
<dbReference type="PANTHER" id="PTHR45797">
    <property type="entry name" value="RAD54-LIKE"/>
    <property type="match status" value="1"/>
</dbReference>
<accession>A0A9Q0RU04</accession>
<reference evidence="9" key="1">
    <citation type="submission" date="2022-07" db="EMBL/GenBank/DDBJ databases">
        <authorList>
            <person name="Trinca V."/>
            <person name="Uliana J.V.C."/>
            <person name="Torres T.T."/>
            <person name="Ward R.J."/>
            <person name="Monesi N."/>
        </authorList>
    </citation>
    <scope>NUCLEOTIDE SEQUENCE</scope>
    <source>
        <strain evidence="9">HSMRA1968</strain>
        <tissue evidence="9">Whole embryos</tissue>
    </source>
</reference>
<dbReference type="InterPro" id="IPR000330">
    <property type="entry name" value="SNF2_N"/>
</dbReference>
<dbReference type="EMBL" id="WJQU01003731">
    <property type="protein sequence ID" value="KAJ6622505.1"/>
    <property type="molecule type" value="Genomic_DNA"/>
</dbReference>
<gene>
    <name evidence="9" type="primary">rad54l2_2</name>
    <name evidence="9" type="ORF">Bhyg_17128</name>
</gene>
<keyword evidence="10" id="KW-1185">Reference proteome</keyword>
<protein>
    <submittedName>
        <fullName evidence="9">Helicase ARIP4</fullName>
    </submittedName>
</protein>
<keyword evidence="3" id="KW-0547">Nucleotide-binding</keyword>
<dbReference type="GO" id="GO:0016887">
    <property type="term" value="F:ATP hydrolysis activity"/>
    <property type="evidence" value="ECO:0007669"/>
    <property type="project" value="InterPro"/>
</dbReference>
<evidence type="ECO:0000256" key="7">
    <source>
        <dbReference type="ARBA" id="ARBA00023242"/>
    </source>
</evidence>
<feature type="domain" description="SNF2 N-terminal" evidence="8">
    <location>
        <begin position="208"/>
        <end position="276"/>
    </location>
</feature>
<name>A0A9Q0RU04_9DIPT</name>
<keyword evidence="7" id="KW-0539">Nucleus</keyword>
<evidence type="ECO:0000313" key="10">
    <source>
        <dbReference type="Proteomes" id="UP001151699"/>
    </source>
</evidence>
<comment type="caution">
    <text evidence="9">The sequence shown here is derived from an EMBL/GenBank/DDBJ whole genome shotgun (WGS) entry which is preliminary data.</text>
</comment>
<keyword evidence="4 9" id="KW-0347">Helicase</keyword>
<dbReference type="GO" id="GO:0005524">
    <property type="term" value="F:ATP binding"/>
    <property type="evidence" value="ECO:0007669"/>
    <property type="project" value="UniProtKB-KW"/>
</dbReference>
<organism evidence="9 10">
    <name type="scientific">Pseudolycoriella hygida</name>
    <dbReference type="NCBI Taxonomy" id="35572"/>
    <lineage>
        <taxon>Eukaryota</taxon>
        <taxon>Metazoa</taxon>
        <taxon>Ecdysozoa</taxon>
        <taxon>Arthropoda</taxon>
        <taxon>Hexapoda</taxon>
        <taxon>Insecta</taxon>
        <taxon>Pterygota</taxon>
        <taxon>Neoptera</taxon>
        <taxon>Endopterygota</taxon>
        <taxon>Diptera</taxon>
        <taxon>Nematocera</taxon>
        <taxon>Sciaroidea</taxon>
        <taxon>Sciaridae</taxon>
        <taxon>Pseudolycoriella</taxon>
    </lineage>
</organism>
<evidence type="ECO:0000256" key="6">
    <source>
        <dbReference type="ARBA" id="ARBA00023125"/>
    </source>
</evidence>
<evidence type="ECO:0000256" key="2">
    <source>
        <dbReference type="ARBA" id="ARBA00007025"/>
    </source>
</evidence>
<keyword evidence="6" id="KW-0238">DNA-binding</keyword>
<dbReference type="Pfam" id="PF00176">
    <property type="entry name" value="SNF2-rel_dom"/>
    <property type="match status" value="1"/>
</dbReference>
<dbReference type="AlphaFoldDB" id="A0A9Q0RU04"/>
<evidence type="ECO:0000313" key="9">
    <source>
        <dbReference type="EMBL" id="KAJ6622505.1"/>
    </source>
</evidence>
<dbReference type="InterPro" id="IPR027417">
    <property type="entry name" value="P-loop_NTPase"/>
</dbReference>
<evidence type="ECO:0000256" key="5">
    <source>
        <dbReference type="ARBA" id="ARBA00022840"/>
    </source>
</evidence>
<evidence type="ECO:0000256" key="3">
    <source>
        <dbReference type="ARBA" id="ARBA00022741"/>
    </source>
</evidence>
<dbReference type="OrthoDB" id="2020972at2759"/>
<feature type="non-terminal residue" evidence="9">
    <location>
        <position position="1"/>
    </location>
</feature>
<dbReference type="GO" id="GO:0004386">
    <property type="term" value="F:helicase activity"/>
    <property type="evidence" value="ECO:0007669"/>
    <property type="project" value="UniProtKB-KW"/>
</dbReference>
<dbReference type="InterPro" id="IPR038718">
    <property type="entry name" value="SNF2-like_sf"/>
</dbReference>
<dbReference type="GO" id="GO:0003677">
    <property type="term" value="F:DNA binding"/>
    <property type="evidence" value="ECO:0007669"/>
    <property type="project" value="UniProtKB-KW"/>
</dbReference>
<evidence type="ECO:0000256" key="1">
    <source>
        <dbReference type="ARBA" id="ARBA00004123"/>
    </source>
</evidence>
<dbReference type="Gene3D" id="3.40.50.10810">
    <property type="entry name" value="Tandem AAA-ATPase domain"/>
    <property type="match status" value="1"/>
</dbReference>